<comment type="caution">
    <text evidence="12">Lacks conserved residue(s) required for the propagation of feature annotation.</text>
</comment>
<comment type="subcellular location">
    <subcellularLocation>
        <location evidence="1">Cell junction</location>
        <location evidence="1">Gap junction</location>
    </subcellularLocation>
    <subcellularLocation>
        <location evidence="2 12">Cell membrane</location>
        <topology evidence="2 12">Multi-pass membrane protein</topology>
    </subcellularLocation>
</comment>
<dbReference type="InterPro" id="IPR000990">
    <property type="entry name" value="Innexin"/>
</dbReference>
<comment type="function">
    <text evidence="12">Structural component of the gap junctions.</text>
</comment>
<reference evidence="13" key="1">
    <citation type="submission" date="2022-11" db="EMBL/GenBank/DDBJ databases">
        <authorList>
            <person name="Kikuchi T."/>
        </authorList>
    </citation>
    <scope>NUCLEOTIDE SEQUENCE</scope>
    <source>
        <strain evidence="13">PS1010</strain>
    </source>
</reference>
<keyword evidence="9 12" id="KW-0406">Ion transport</keyword>
<gene>
    <name evidence="12" type="primary">inx</name>
    <name evidence="13" type="ORF">CAMP_LOCUS18322</name>
</gene>
<evidence type="ECO:0000313" key="13">
    <source>
        <dbReference type="EMBL" id="CAI5455685.1"/>
    </source>
</evidence>
<name>A0A9P1J4W0_9PELO</name>
<evidence type="ECO:0000256" key="7">
    <source>
        <dbReference type="ARBA" id="ARBA00022949"/>
    </source>
</evidence>
<keyword evidence="10 12" id="KW-0472">Membrane</keyword>
<dbReference type="AlphaFoldDB" id="A0A9P1J4W0"/>
<evidence type="ECO:0000256" key="10">
    <source>
        <dbReference type="ARBA" id="ARBA00023136"/>
    </source>
</evidence>
<protein>
    <recommendedName>
        <fullName evidence="12">Innexin</fullName>
    </recommendedName>
</protein>
<evidence type="ECO:0000256" key="1">
    <source>
        <dbReference type="ARBA" id="ARBA00004610"/>
    </source>
</evidence>
<dbReference type="GO" id="GO:0005243">
    <property type="term" value="F:gap junction channel activity"/>
    <property type="evidence" value="ECO:0007669"/>
    <property type="project" value="TreeGrafter"/>
</dbReference>
<dbReference type="GO" id="GO:0005886">
    <property type="term" value="C:plasma membrane"/>
    <property type="evidence" value="ECO:0007669"/>
    <property type="project" value="UniProtKB-SubCell"/>
</dbReference>
<dbReference type="OrthoDB" id="5790380at2759"/>
<dbReference type="GO" id="GO:0034220">
    <property type="term" value="P:monoatomic ion transmembrane transport"/>
    <property type="evidence" value="ECO:0007669"/>
    <property type="project" value="UniProtKB-KW"/>
</dbReference>
<dbReference type="PRINTS" id="PR01262">
    <property type="entry name" value="INNEXIN"/>
</dbReference>
<keyword evidence="5 12" id="KW-0812">Transmembrane</keyword>
<dbReference type="EMBL" id="CANHGI010000006">
    <property type="protein sequence ID" value="CAI5455685.1"/>
    <property type="molecule type" value="Genomic_DNA"/>
</dbReference>
<feature type="transmembrane region" description="Helical" evidence="12">
    <location>
        <begin position="187"/>
        <end position="205"/>
    </location>
</feature>
<evidence type="ECO:0000256" key="3">
    <source>
        <dbReference type="ARBA" id="ARBA00022448"/>
    </source>
</evidence>
<dbReference type="Pfam" id="PF00876">
    <property type="entry name" value="Innexin"/>
    <property type="match status" value="1"/>
</dbReference>
<keyword evidence="14" id="KW-1185">Reference proteome</keyword>
<keyword evidence="3 12" id="KW-0813">Transport</keyword>
<evidence type="ECO:0000256" key="12">
    <source>
        <dbReference type="RuleBase" id="RU010713"/>
    </source>
</evidence>
<evidence type="ECO:0000256" key="8">
    <source>
        <dbReference type="ARBA" id="ARBA00022989"/>
    </source>
</evidence>
<sequence length="393" mass="45611">MFQLPFLDQFRNVVTYSQIDDFADVLSCFATPSIYLFGAILISARTYVGSPIQCWIQQTYSGAWEDYAETYCFLKNTHFVPSTEHIVTGMNSSKSSVKYYQWSSMYLAVCALCFILPKLFWKYSQTTSDIPLTYFCETTNEIRKTTTDKRKDKITEMAKYLKEKLEHNEKYGSIFFNMTTSYFITKMLYIFVALGQFYLVAVFLGQSEDILWGFTLLQNLIVGDNWEVTGIFPRITYCSFSIRQQSGDFQKHTTQCVLGVNEFNEKIFLFIWYWLVALIAITIVATLRCFYLMNTNSVVDSLMIKHRNINDKIVTRKIRDFSENYLRTNGRIILSYVKMESDIVAQELALELFEDYKEKIKNAFEDIPTNVLVAGDNASEKTVIDDSEVASEQ</sequence>
<comment type="similarity">
    <text evidence="12">Belongs to the pannexin family.</text>
</comment>
<keyword evidence="4" id="KW-1003">Cell membrane</keyword>
<proteinExistence type="inferred from homology"/>
<accession>A0A9P1J4W0</accession>
<feature type="transmembrane region" description="Helical" evidence="12">
    <location>
        <begin position="99"/>
        <end position="121"/>
    </location>
</feature>
<keyword evidence="7" id="KW-0965">Cell junction</keyword>
<evidence type="ECO:0000256" key="5">
    <source>
        <dbReference type="ARBA" id="ARBA00022692"/>
    </source>
</evidence>
<dbReference type="GO" id="GO:0005921">
    <property type="term" value="C:gap junction"/>
    <property type="evidence" value="ECO:0007669"/>
    <property type="project" value="UniProtKB-SubCell"/>
</dbReference>
<evidence type="ECO:0000256" key="2">
    <source>
        <dbReference type="ARBA" id="ARBA00004651"/>
    </source>
</evidence>
<comment type="caution">
    <text evidence="13">The sequence shown here is derived from an EMBL/GenBank/DDBJ whole genome shotgun (WGS) entry which is preliminary data.</text>
</comment>
<dbReference type="Proteomes" id="UP001152747">
    <property type="component" value="Unassembled WGS sequence"/>
</dbReference>
<keyword evidence="8 12" id="KW-1133">Transmembrane helix</keyword>
<evidence type="ECO:0000256" key="9">
    <source>
        <dbReference type="ARBA" id="ARBA00023065"/>
    </source>
</evidence>
<organism evidence="13 14">
    <name type="scientific">Caenorhabditis angaria</name>
    <dbReference type="NCBI Taxonomy" id="860376"/>
    <lineage>
        <taxon>Eukaryota</taxon>
        <taxon>Metazoa</taxon>
        <taxon>Ecdysozoa</taxon>
        <taxon>Nematoda</taxon>
        <taxon>Chromadorea</taxon>
        <taxon>Rhabditida</taxon>
        <taxon>Rhabditina</taxon>
        <taxon>Rhabditomorpha</taxon>
        <taxon>Rhabditoidea</taxon>
        <taxon>Rhabditidae</taxon>
        <taxon>Peloderinae</taxon>
        <taxon>Caenorhabditis</taxon>
    </lineage>
</organism>
<evidence type="ECO:0000256" key="6">
    <source>
        <dbReference type="ARBA" id="ARBA00022868"/>
    </source>
</evidence>
<dbReference type="PROSITE" id="PS51013">
    <property type="entry name" value="PANNEXIN"/>
    <property type="match status" value="1"/>
</dbReference>
<feature type="transmembrane region" description="Helical" evidence="12">
    <location>
        <begin position="271"/>
        <end position="293"/>
    </location>
</feature>
<keyword evidence="6" id="KW-0303">Gap junction</keyword>
<evidence type="ECO:0000256" key="4">
    <source>
        <dbReference type="ARBA" id="ARBA00022475"/>
    </source>
</evidence>
<dbReference type="PANTHER" id="PTHR11893">
    <property type="entry name" value="INNEXIN"/>
    <property type="match status" value="1"/>
</dbReference>
<keyword evidence="11 12" id="KW-0407">Ion channel</keyword>
<dbReference type="PANTHER" id="PTHR11893:SF15">
    <property type="entry name" value="INNEXIN-RELATED"/>
    <property type="match status" value="1"/>
</dbReference>
<evidence type="ECO:0000313" key="14">
    <source>
        <dbReference type="Proteomes" id="UP001152747"/>
    </source>
</evidence>
<evidence type="ECO:0000256" key="11">
    <source>
        <dbReference type="ARBA" id="ARBA00023303"/>
    </source>
</evidence>